<dbReference type="Pfam" id="PF18495">
    <property type="entry name" value="VbhA"/>
    <property type="match status" value="1"/>
</dbReference>
<organism evidence="2 3">
    <name type="scientific">Pleomorphomonas carboxyditropha</name>
    <dbReference type="NCBI Taxonomy" id="2023338"/>
    <lineage>
        <taxon>Bacteria</taxon>
        <taxon>Pseudomonadati</taxon>
        <taxon>Pseudomonadota</taxon>
        <taxon>Alphaproteobacteria</taxon>
        <taxon>Hyphomicrobiales</taxon>
        <taxon>Pleomorphomonadaceae</taxon>
        <taxon>Pleomorphomonas</taxon>
    </lineage>
</organism>
<name>A0A2G9X156_9HYPH</name>
<comment type="caution">
    <text evidence="2">The sequence shown here is derived from an EMBL/GenBank/DDBJ whole genome shotgun (WGS) entry which is preliminary data.</text>
</comment>
<evidence type="ECO:0000313" key="2">
    <source>
        <dbReference type="EMBL" id="PIP00697.1"/>
    </source>
</evidence>
<protein>
    <recommendedName>
        <fullName evidence="1">Antitoxin VbhA domain-containing protein</fullName>
    </recommendedName>
</protein>
<proteinExistence type="predicted"/>
<dbReference type="CDD" id="cd11586">
    <property type="entry name" value="VbhA_like"/>
    <property type="match status" value="1"/>
</dbReference>
<reference evidence="2 3" key="1">
    <citation type="submission" date="2017-08" db="EMBL/GenBank/DDBJ databases">
        <title>Pleomorphomonas carboxidotrophicus sp. nov., a new mesophilic hydrogenogenic carboxidotroph.</title>
        <authorList>
            <person name="Esquivel-Elizondo S."/>
            <person name="Krajmalnik-Brown R."/>
            <person name="Maldonado J."/>
        </authorList>
    </citation>
    <scope>NUCLEOTIDE SEQUENCE [LARGE SCALE GENOMIC DNA]</scope>
    <source>
        <strain evidence="2 3">SVCO-16</strain>
    </source>
</reference>
<keyword evidence="3" id="KW-1185">Reference proteome</keyword>
<gene>
    <name evidence="2" type="ORF">CJ014_00915</name>
</gene>
<sequence length="71" mass="7854">MIALMTETRTTSVLTTEEQIRRQDSVRYALASTRIEGLPITPDTEALLDAWARGEISDDELFGRALSDVVG</sequence>
<dbReference type="AlphaFoldDB" id="A0A2G9X156"/>
<evidence type="ECO:0000259" key="1">
    <source>
        <dbReference type="Pfam" id="PF18495"/>
    </source>
</evidence>
<dbReference type="Gene3D" id="1.10.8.1050">
    <property type="entry name" value="Antitoxin VbhA-like"/>
    <property type="match status" value="1"/>
</dbReference>
<dbReference type="InterPro" id="IPR043038">
    <property type="entry name" value="VbhA_sf"/>
</dbReference>
<evidence type="ECO:0000313" key="3">
    <source>
        <dbReference type="Proteomes" id="UP000231070"/>
    </source>
</evidence>
<dbReference type="EMBL" id="NQVN01000001">
    <property type="protein sequence ID" value="PIP00697.1"/>
    <property type="molecule type" value="Genomic_DNA"/>
</dbReference>
<feature type="domain" description="Antitoxin VbhA" evidence="1">
    <location>
        <begin position="22"/>
        <end position="65"/>
    </location>
</feature>
<dbReference type="InterPro" id="IPR041535">
    <property type="entry name" value="VbhA"/>
</dbReference>
<dbReference type="Proteomes" id="UP000231070">
    <property type="component" value="Unassembled WGS sequence"/>
</dbReference>
<accession>A0A2G9X156</accession>
<dbReference type="InterPro" id="IPR033788">
    <property type="entry name" value="VbhA-like"/>
</dbReference>